<gene>
    <name evidence="3" type="ORF">BASA50_007778</name>
</gene>
<sequence>MRVGVGVILSVLSFSVLAAVIPTYDDHEAGASTEASTGAGGSNLDYSSGNRGVSKLGKLRNFFKKLYLKLKTKWYTRGQRIIWRRGEKAVKNAVKRVTEAVEGGEAKQVLLEINELLSIALKLSQATIVLFDIKAMMPFVLSNPKGDNQKSFLKEMAKMKNIGEGLAKKYFGDVTRIISAITKRPQDVVKEMRKITESTLLMTRGLAAIYAQEYKDLLSKVGPTGNEKNIEKTQKYVSDMQDYRKEILNAFKYIKGLIENGGVTFKVRARSKFSTFKSGVRNRLGIKKKSSTGVPSDQDELDQEESAPESLYQGELNLGPSNRRPPNQGSSNKRPPGQGPSNQGPSNQRPLSLGPSNLEPSNPEPSNPGPPGQGPSNQGPSNPEPSNQRPSNPGPPGQGPSNQGPSDKRPPGQGPSDSESSNQRPSNPGPPGQGPSNQGPSNPGPSNQRPSNQGPSNSESSNQRPSNQGPSNSESSNQGPSNKRPPGQGPSNQVPSNPEPSNPKSSNSEPSNQEPSDEDTSDQHEFTMTPPKRKNQNFELETFV</sequence>
<proteinExistence type="predicted"/>
<dbReference type="Proteomes" id="UP001648503">
    <property type="component" value="Unassembled WGS sequence"/>
</dbReference>
<feature type="signal peptide" evidence="2">
    <location>
        <begin position="1"/>
        <end position="18"/>
    </location>
</feature>
<feature type="compositionally biased region" description="Polar residues" evidence="1">
    <location>
        <begin position="449"/>
        <end position="481"/>
    </location>
</feature>
<feature type="compositionally biased region" description="Low complexity" evidence="1">
    <location>
        <begin position="335"/>
        <end position="361"/>
    </location>
</feature>
<name>A0ABQ8F6S1_9FUNG</name>
<organism evidence="3 4">
    <name type="scientific">Batrachochytrium salamandrivorans</name>
    <dbReference type="NCBI Taxonomy" id="1357716"/>
    <lineage>
        <taxon>Eukaryota</taxon>
        <taxon>Fungi</taxon>
        <taxon>Fungi incertae sedis</taxon>
        <taxon>Chytridiomycota</taxon>
        <taxon>Chytridiomycota incertae sedis</taxon>
        <taxon>Chytridiomycetes</taxon>
        <taxon>Rhizophydiales</taxon>
        <taxon>Rhizophydiales incertae sedis</taxon>
        <taxon>Batrachochytrium</taxon>
    </lineage>
</organism>
<feature type="compositionally biased region" description="Low complexity" evidence="1">
    <location>
        <begin position="434"/>
        <end position="448"/>
    </location>
</feature>
<accession>A0ABQ8F6S1</accession>
<dbReference type="EMBL" id="JAFCIX010000365">
    <property type="protein sequence ID" value="KAH6592941.1"/>
    <property type="molecule type" value="Genomic_DNA"/>
</dbReference>
<keyword evidence="4" id="KW-1185">Reference proteome</keyword>
<feature type="chain" id="PRO_5045475010" evidence="2">
    <location>
        <begin position="19"/>
        <end position="544"/>
    </location>
</feature>
<feature type="compositionally biased region" description="Low complexity" evidence="1">
    <location>
        <begin position="502"/>
        <end position="514"/>
    </location>
</feature>
<evidence type="ECO:0000313" key="3">
    <source>
        <dbReference type="EMBL" id="KAH6592941.1"/>
    </source>
</evidence>
<feature type="compositionally biased region" description="Low complexity" evidence="1">
    <location>
        <begin position="374"/>
        <end position="391"/>
    </location>
</feature>
<feature type="region of interest" description="Disordered" evidence="1">
    <location>
        <begin position="287"/>
        <end position="544"/>
    </location>
</feature>
<evidence type="ECO:0000256" key="1">
    <source>
        <dbReference type="SAM" id="MobiDB-lite"/>
    </source>
</evidence>
<evidence type="ECO:0000313" key="4">
    <source>
        <dbReference type="Proteomes" id="UP001648503"/>
    </source>
</evidence>
<protein>
    <submittedName>
        <fullName evidence="3">Uncharacterized protein</fullName>
    </submittedName>
</protein>
<feature type="compositionally biased region" description="Acidic residues" evidence="1">
    <location>
        <begin position="297"/>
        <end position="307"/>
    </location>
</feature>
<evidence type="ECO:0000256" key="2">
    <source>
        <dbReference type="SAM" id="SignalP"/>
    </source>
</evidence>
<feature type="compositionally biased region" description="Pro residues" evidence="1">
    <location>
        <begin position="362"/>
        <end position="373"/>
    </location>
</feature>
<comment type="caution">
    <text evidence="3">The sequence shown here is derived from an EMBL/GenBank/DDBJ whole genome shotgun (WGS) entry which is preliminary data.</text>
</comment>
<feature type="compositionally biased region" description="Polar residues" evidence="1">
    <location>
        <begin position="324"/>
        <end position="333"/>
    </location>
</feature>
<reference evidence="3 4" key="1">
    <citation type="submission" date="2021-02" db="EMBL/GenBank/DDBJ databases">
        <title>Variation within the Batrachochytrium salamandrivorans European outbreak.</title>
        <authorList>
            <person name="Kelly M."/>
            <person name="Pasmans F."/>
            <person name="Shea T.P."/>
            <person name="Munoz J.F."/>
            <person name="Carranza S."/>
            <person name="Cuomo C.A."/>
            <person name="Martel A."/>
        </authorList>
    </citation>
    <scope>NUCLEOTIDE SEQUENCE [LARGE SCALE GENOMIC DNA]</scope>
    <source>
        <strain evidence="3 4">AMFP18/2</strain>
    </source>
</reference>
<keyword evidence="2" id="KW-0732">Signal</keyword>